<evidence type="ECO:0000313" key="1">
    <source>
        <dbReference type="EMBL" id="CQR73537.1"/>
    </source>
</evidence>
<name>A0A0U1L1I3_9FIRM</name>
<evidence type="ECO:0000313" key="2">
    <source>
        <dbReference type="Proteomes" id="UP000049855"/>
    </source>
</evidence>
<accession>A0A0U1L1I3</accession>
<dbReference type="Proteomes" id="UP000049855">
    <property type="component" value="Unassembled WGS sequence"/>
</dbReference>
<protein>
    <submittedName>
        <fullName evidence="1">Uncharacterized protein</fullName>
    </submittedName>
</protein>
<proteinExistence type="predicted"/>
<dbReference type="AlphaFoldDB" id="A0A0U1L1I3"/>
<keyword evidence="2" id="KW-1185">Reference proteome</keyword>
<gene>
    <name evidence="1" type="ORF">SpAn4DRAFT_5198</name>
</gene>
<organism evidence="1 2">
    <name type="scientific">Sporomusa ovata</name>
    <dbReference type="NCBI Taxonomy" id="2378"/>
    <lineage>
        <taxon>Bacteria</taxon>
        <taxon>Bacillati</taxon>
        <taxon>Bacillota</taxon>
        <taxon>Negativicutes</taxon>
        <taxon>Selenomonadales</taxon>
        <taxon>Sporomusaceae</taxon>
        <taxon>Sporomusa</taxon>
    </lineage>
</organism>
<dbReference type="EMBL" id="CTRP01000013">
    <property type="protein sequence ID" value="CQR73537.1"/>
    <property type="molecule type" value="Genomic_DNA"/>
</dbReference>
<reference evidence="2" key="1">
    <citation type="submission" date="2015-03" db="EMBL/GenBank/DDBJ databases">
        <authorList>
            <person name="Nijsse Bart"/>
        </authorList>
    </citation>
    <scope>NUCLEOTIDE SEQUENCE [LARGE SCALE GENOMIC DNA]</scope>
</reference>
<sequence>MELLTVFLLISKISWEYKFYGKQNLPYIDIFSPGLVVGAFGR</sequence>